<dbReference type="GO" id="GO:0006412">
    <property type="term" value="P:translation"/>
    <property type="evidence" value="ECO:0007669"/>
    <property type="project" value="InterPro"/>
</dbReference>
<keyword evidence="3" id="KW-1185">Reference proteome</keyword>
<evidence type="ECO:0000313" key="3">
    <source>
        <dbReference type="Proteomes" id="UP000828390"/>
    </source>
</evidence>
<gene>
    <name evidence="2" type="ORF">DPMN_083623</name>
</gene>
<sequence length="831" mass="97244">MARQRPTRLVMGPCIVEIDGIIIREVHYQLEVNLLKGNFGWAWPMWAGRPRVGNGAIHKVQYQVEVNRCRNEEIIVKGNFGWAWPMLAGRPRINCIVIREVQYQFEVNRCRNEEIIVKGNFEWAWPMWAGRPRIDRIVIREVQYQFEVNRYRNEEIIVKGNFGWAWPMWAGAPGLIDRIVIREFQGSSANSVGDNSGQDRLTDRRAAEIATISPRFSKDMDNFLGAPGLVKGPYIVEIDLIVIRDVQYQFEVNPCRNEEIIVKGNFGWAWPMWAGPPRVGNGAMHKVQYQFEVNRCRNEDIIVKGYFGWAWPLWAGCPRINCIVIREVQYQFEVNRCRNEKIIVKGNFGWAWPMWLWPIMGGAPQVEIDRIVIREVQYQLEVNLCRNEEIIVKDSFGWVWPVMGPYIVEIDCIVIRDVQYQFEVNWLKGNFWWAWPMWAGHPRVGNGAMHKVQYQFEVNRCRNEEIIVKGNFGWAWPMWAGRPRVGNGAVHKVQYQFEKGNFGWAWPMWAGRPRIDRIVIREVQYQFEVNRCRNEEIIVKGNFGWAWPVWAGCPRIDLNRCRNDEIIVKGNFGWAWSVWPERPRVCNGAMHKAQYQFEVNRCRNEEVNFQCSSANSVGGAGGQDGRTDAHQYNIPTFSPKNFEDSRSKHTKWAEESTIAAIERNGGMITTRFFDFPSLQAIVDPEWFFKKGVPIPRCSLPPKDALEYYTNPEKRGYLADPEKVRHARFELAQKYGYEPPDYENGPNAELFKKQKDPRQIFFGLNPGWVICLKDKQHLLVNKNPSWQPLNDESWLRLDTTRHISLCKTVFKGMLNRRRDRQKETWMGVPPHG</sequence>
<dbReference type="GO" id="GO:0003735">
    <property type="term" value="F:structural constituent of ribosome"/>
    <property type="evidence" value="ECO:0007669"/>
    <property type="project" value="InterPro"/>
</dbReference>
<dbReference type="EMBL" id="JAIWYP010000016">
    <property type="protein sequence ID" value="KAH3696159.1"/>
    <property type="molecule type" value="Genomic_DNA"/>
</dbReference>
<evidence type="ECO:0000256" key="1">
    <source>
        <dbReference type="ARBA" id="ARBA00007320"/>
    </source>
</evidence>
<reference evidence="2" key="2">
    <citation type="submission" date="2020-11" db="EMBL/GenBank/DDBJ databases">
        <authorList>
            <person name="McCartney M.A."/>
            <person name="Auch B."/>
            <person name="Kono T."/>
            <person name="Mallez S."/>
            <person name="Becker A."/>
            <person name="Gohl D.M."/>
            <person name="Silverstein K.A.T."/>
            <person name="Koren S."/>
            <person name="Bechman K.B."/>
            <person name="Herman A."/>
            <person name="Abrahante J.E."/>
            <person name="Garbe J."/>
        </authorList>
    </citation>
    <scope>NUCLEOTIDE SEQUENCE</scope>
    <source>
        <strain evidence="2">Duluth1</strain>
        <tissue evidence="2">Whole animal</tissue>
    </source>
</reference>
<reference evidence="2" key="1">
    <citation type="journal article" date="2019" name="bioRxiv">
        <title>The Genome of the Zebra Mussel, Dreissena polymorpha: A Resource for Invasive Species Research.</title>
        <authorList>
            <person name="McCartney M.A."/>
            <person name="Auch B."/>
            <person name="Kono T."/>
            <person name="Mallez S."/>
            <person name="Zhang Y."/>
            <person name="Obille A."/>
            <person name="Becker A."/>
            <person name="Abrahante J.E."/>
            <person name="Garbe J."/>
            <person name="Badalamenti J.P."/>
            <person name="Herman A."/>
            <person name="Mangelson H."/>
            <person name="Liachko I."/>
            <person name="Sullivan S."/>
            <person name="Sone E.D."/>
            <person name="Koren S."/>
            <person name="Silverstein K.A.T."/>
            <person name="Beckman K.B."/>
            <person name="Gohl D.M."/>
        </authorList>
    </citation>
    <scope>NUCLEOTIDE SEQUENCE</scope>
    <source>
        <strain evidence="2">Duluth1</strain>
        <tissue evidence="2">Whole animal</tissue>
    </source>
</reference>
<comment type="similarity">
    <text evidence="1">Belongs to the universal ribosomal protein uL15 family.</text>
</comment>
<dbReference type="PANTHER" id="PTHR12934:SF11">
    <property type="entry name" value="LARGE RIBOSOMAL SUBUNIT PROTEIN UL15M"/>
    <property type="match status" value="1"/>
</dbReference>
<organism evidence="2 3">
    <name type="scientific">Dreissena polymorpha</name>
    <name type="common">Zebra mussel</name>
    <name type="synonym">Mytilus polymorpha</name>
    <dbReference type="NCBI Taxonomy" id="45954"/>
    <lineage>
        <taxon>Eukaryota</taxon>
        <taxon>Metazoa</taxon>
        <taxon>Spiralia</taxon>
        <taxon>Lophotrochozoa</taxon>
        <taxon>Mollusca</taxon>
        <taxon>Bivalvia</taxon>
        <taxon>Autobranchia</taxon>
        <taxon>Heteroconchia</taxon>
        <taxon>Euheterodonta</taxon>
        <taxon>Imparidentia</taxon>
        <taxon>Neoheterodontei</taxon>
        <taxon>Myida</taxon>
        <taxon>Dreissenoidea</taxon>
        <taxon>Dreissenidae</taxon>
        <taxon>Dreissena</taxon>
    </lineage>
</organism>
<dbReference type="InterPro" id="IPR005749">
    <property type="entry name" value="Ribosomal_uL15_bac-type"/>
</dbReference>
<comment type="caution">
    <text evidence="2">The sequence shown here is derived from an EMBL/GenBank/DDBJ whole genome shotgun (WGS) entry which is preliminary data.</text>
</comment>
<dbReference type="AlphaFoldDB" id="A0A9D4BIM6"/>
<dbReference type="GO" id="GO:0005762">
    <property type="term" value="C:mitochondrial large ribosomal subunit"/>
    <property type="evidence" value="ECO:0007669"/>
    <property type="project" value="TreeGrafter"/>
</dbReference>
<dbReference type="Proteomes" id="UP000828390">
    <property type="component" value="Unassembled WGS sequence"/>
</dbReference>
<evidence type="ECO:0000313" key="2">
    <source>
        <dbReference type="EMBL" id="KAH3696159.1"/>
    </source>
</evidence>
<proteinExistence type="inferred from homology"/>
<dbReference type="PANTHER" id="PTHR12934">
    <property type="entry name" value="50S RIBOSOMAL PROTEIN L15"/>
    <property type="match status" value="1"/>
</dbReference>
<protein>
    <submittedName>
        <fullName evidence="2">Uncharacterized protein</fullName>
    </submittedName>
</protein>
<accession>A0A9D4BIM6</accession>
<name>A0A9D4BIM6_DREPO</name>